<dbReference type="InterPro" id="IPR029787">
    <property type="entry name" value="Nucleotide_cyclase"/>
</dbReference>
<dbReference type="Pfam" id="PF00990">
    <property type="entry name" value="GGDEF"/>
    <property type="match status" value="1"/>
</dbReference>
<feature type="domain" description="GGDEF" evidence="1">
    <location>
        <begin position="111"/>
        <end position="280"/>
    </location>
</feature>
<evidence type="ECO:0000259" key="1">
    <source>
        <dbReference type="SMART" id="SM00267"/>
    </source>
</evidence>
<dbReference type="AlphaFoldDB" id="A0A2W5PP96"/>
<comment type="caution">
    <text evidence="2">The sequence shown here is derived from an EMBL/GenBank/DDBJ whole genome shotgun (WGS) entry which is preliminary data.</text>
</comment>
<dbReference type="InterPro" id="IPR043128">
    <property type="entry name" value="Rev_trsase/Diguanyl_cyclase"/>
</dbReference>
<accession>A0A2W5PP96</accession>
<dbReference type="Proteomes" id="UP000249417">
    <property type="component" value="Unassembled WGS sequence"/>
</dbReference>
<dbReference type="Gene3D" id="3.30.70.270">
    <property type="match status" value="1"/>
</dbReference>
<dbReference type="SUPFAM" id="SSF55073">
    <property type="entry name" value="Nucleotide cyclase"/>
    <property type="match status" value="1"/>
</dbReference>
<protein>
    <recommendedName>
        <fullName evidence="1">GGDEF domain-containing protein</fullName>
    </recommendedName>
</protein>
<dbReference type="EMBL" id="QFQB01000025">
    <property type="protein sequence ID" value="PZQ46547.1"/>
    <property type="molecule type" value="Genomic_DNA"/>
</dbReference>
<organism evidence="2 3">
    <name type="scientific">Micavibrio aeruginosavorus</name>
    <dbReference type="NCBI Taxonomy" id="349221"/>
    <lineage>
        <taxon>Bacteria</taxon>
        <taxon>Pseudomonadati</taxon>
        <taxon>Bdellovibrionota</taxon>
        <taxon>Bdellovibrionia</taxon>
        <taxon>Bdellovibrionales</taxon>
        <taxon>Pseudobdellovibrionaceae</taxon>
        <taxon>Micavibrio</taxon>
    </lineage>
</organism>
<evidence type="ECO:0000313" key="3">
    <source>
        <dbReference type="Proteomes" id="UP000249417"/>
    </source>
</evidence>
<name>A0A2W5PP96_9BACT</name>
<reference evidence="2 3" key="1">
    <citation type="submission" date="2017-08" db="EMBL/GenBank/DDBJ databases">
        <title>Infants hospitalized years apart are colonized by the same room-sourced microbial strains.</title>
        <authorList>
            <person name="Brooks B."/>
            <person name="Olm M.R."/>
            <person name="Firek B.A."/>
            <person name="Baker R."/>
            <person name="Thomas B.C."/>
            <person name="Morowitz M.J."/>
            <person name="Banfield J.F."/>
        </authorList>
    </citation>
    <scope>NUCLEOTIDE SEQUENCE [LARGE SCALE GENOMIC DNA]</scope>
    <source>
        <strain evidence="2">S2_005_002_R2_29</strain>
    </source>
</reference>
<dbReference type="InterPro" id="IPR000160">
    <property type="entry name" value="GGDEF_dom"/>
</dbReference>
<dbReference type="SMART" id="SM00267">
    <property type="entry name" value="GGDEF"/>
    <property type="match status" value="1"/>
</dbReference>
<sequence length="297" mass="33770">MALEYKSQIGLDAIMPVLDEYVVWYGKLVKSYFEGTPHQGEAPVVFGDWLAKAKADQSIDELTAERLKRVHEGMVEAAKEFTSLYNSRENPPLKQYDELNRYYEEFIQLMRRLELDHATENSGFDEKTGLRSVKLMHDDVAREMERRARRGNPFSLALVKINGYKESWQQDAEQHKVLIRKLSDKVKECLRSFDDAYYLGNEFFVLALKHADVHGSQAAVGRLNSAINGAQIPYPDDSAVQVSVSTVVSEPTQGDDFDVLLANMKKDLEGIETKGTVVQYTDVSPLQRYIHSIGKDK</sequence>
<proteinExistence type="predicted"/>
<evidence type="ECO:0000313" key="2">
    <source>
        <dbReference type="EMBL" id="PZQ46547.1"/>
    </source>
</evidence>
<gene>
    <name evidence="2" type="ORF">DI551_04895</name>
</gene>